<dbReference type="OrthoDB" id="3531194at2"/>
<sequence>MHINPYGEGPILLAVDLANDPPVDLADLLRRCDAHDMLAEEVRPEDFAGCRALIDAWLTVVDADDVRARVERLNALLAEHASHPRLTDHAGSGWHIHYRESGATLTGQLAVLILTGTALHLTTRGMNRLSRCASSDCDAVFADVSRNGRQRYCSPRCGSREAVRRHRAG</sequence>
<reference evidence="2 3" key="1">
    <citation type="submission" date="2019-06" db="EMBL/GenBank/DDBJ databases">
        <authorList>
            <person name="Teng J.L.L."/>
            <person name="Lee H.H."/>
            <person name="Lau S.K.P."/>
            <person name="Woo P.C.Y."/>
        </authorList>
    </citation>
    <scope>NUCLEOTIDE SEQUENCE [LARGE SCALE GENOMIC DNA]</scope>
    <source>
        <strain evidence="2 3">HKU70</strain>
    </source>
</reference>
<dbReference type="EMBL" id="VIGV01000003">
    <property type="protein sequence ID" value="TWS23982.1"/>
    <property type="molecule type" value="Genomic_DNA"/>
</dbReference>
<proteinExistence type="predicted"/>
<dbReference type="RefSeq" id="WP_146433641.1">
    <property type="nucleotide sequence ID" value="NZ_VIGV01000003.1"/>
</dbReference>
<feature type="domain" description="Zinc finger CGNR" evidence="1">
    <location>
        <begin position="128"/>
        <end position="168"/>
    </location>
</feature>
<dbReference type="SUPFAM" id="SSF160904">
    <property type="entry name" value="Jann2411-like"/>
    <property type="match status" value="1"/>
</dbReference>
<evidence type="ECO:0000259" key="1">
    <source>
        <dbReference type="Pfam" id="PF11706"/>
    </source>
</evidence>
<evidence type="ECO:0000313" key="2">
    <source>
        <dbReference type="EMBL" id="TWS23982.1"/>
    </source>
</evidence>
<dbReference type="InterPro" id="IPR023286">
    <property type="entry name" value="ABATE_dom_sf"/>
</dbReference>
<dbReference type="InterPro" id="IPR021005">
    <property type="entry name" value="Znf_CGNR"/>
</dbReference>
<gene>
    <name evidence="2" type="ORF">FK268_10055</name>
</gene>
<accession>A0A5C5RMT4</accession>
<comment type="caution">
    <text evidence="2">The sequence shown here is derived from an EMBL/GenBank/DDBJ whole genome shotgun (WGS) entry which is preliminary data.</text>
</comment>
<dbReference type="Proteomes" id="UP000319792">
    <property type="component" value="Unassembled WGS sequence"/>
</dbReference>
<dbReference type="PANTHER" id="PTHR35525:SF3">
    <property type="entry name" value="BLL6575 PROTEIN"/>
    <property type="match status" value="1"/>
</dbReference>
<dbReference type="PANTHER" id="PTHR35525">
    <property type="entry name" value="BLL6575 PROTEIN"/>
    <property type="match status" value="1"/>
</dbReference>
<reference evidence="2 3" key="2">
    <citation type="submission" date="2019-08" db="EMBL/GenBank/DDBJ databases">
        <title>Tsukamurella conjunctivitidis sp. nov., Tsukamurella assacharolytica sp. nov. and Tsukamurella sputae sp. nov. isolated from patients with conjunctivitis, bacteraemia (lymphoma) and respiratory infection (sputum) in Hong Kong.</title>
        <authorList>
            <person name="Fok K.M.N."/>
            <person name="Fong J.Y.H."/>
        </authorList>
    </citation>
    <scope>NUCLEOTIDE SEQUENCE [LARGE SCALE GENOMIC DNA]</scope>
    <source>
        <strain evidence="2 3">HKU70</strain>
    </source>
</reference>
<dbReference type="AlphaFoldDB" id="A0A5C5RMT4"/>
<name>A0A5C5RMT4_9ACTN</name>
<organism evidence="2 3">
    <name type="scientific">Tsukamurella sputi</name>
    <dbReference type="NCBI Taxonomy" id="2591848"/>
    <lineage>
        <taxon>Bacteria</taxon>
        <taxon>Bacillati</taxon>
        <taxon>Actinomycetota</taxon>
        <taxon>Actinomycetes</taxon>
        <taxon>Mycobacteriales</taxon>
        <taxon>Tsukamurellaceae</taxon>
        <taxon>Tsukamurella</taxon>
    </lineage>
</organism>
<dbReference type="Gene3D" id="1.10.3300.10">
    <property type="entry name" value="Jann2411-like domain"/>
    <property type="match status" value="1"/>
</dbReference>
<evidence type="ECO:0000313" key="3">
    <source>
        <dbReference type="Proteomes" id="UP000319792"/>
    </source>
</evidence>
<keyword evidence="3" id="KW-1185">Reference proteome</keyword>
<dbReference type="Pfam" id="PF11706">
    <property type="entry name" value="zf-CGNR"/>
    <property type="match status" value="1"/>
</dbReference>
<dbReference type="InterPro" id="IPR010852">
    <property type="entry name" value="ABATE"/>
</dbReference>
<protein>
    <submittedName>
        <fullName evidence="2">CGNR zinc finger domain-containing protein</fullName>
    </submittedName>
</protein>